<dbReference type="STRING" id="647171.MetfoDRAFT_1737"/>
<dbReference type="EMBL" id="AGJL01000057">
    <property type="protein sequence ID" value="EHP84224.1"/>
    <property type="molecule type" value="Genomic_DNA"/>
</dbReference>
<gene>
    <name evidence="1" type="ORF">MetfoDRAFT_1737</name>
</gene>
<proteinExistence type="predicted"/>
<evidence type="ECO:0000313" key="2">
    <source>
        <dbReference type="Proteomes" id="UP000003706"/>
    </source>
</evidence>
<dbReference type="RefSeq" id="WP_007045159.1">
    <property type="nucleotide sequence ID" value="NZ_AGJL01000057.1"/>
</dbReference>
<dbReference type="AlphaFoldDB" id="H1L113"/>
<protein>
    <submittedName>
        <fullName evidence="1">Uncharacterized protein</fullName>
    </submittedName>
</protein>
<evidence type="ECO:0000313" key="1">
    <source>
        <dbReference type="EMBL" id="EHP84224.1"/>
    </source>
</evidence>
<dbReference type="Proteomes" id="UP000003706">
    <property type="component" value="Unassembled WGS sequence"/>
</dbReference>
<dbReference type="OrthoDB" id="258845at2157"/>
<reference evidence="1 2" key="1">
    <citation type="submission" date="2011-09" db="EMBL/GenBank/DDBJ databases">
        <title>The draft genome of Methanotorris formicicus Mc-S-70.</title>
        <authorList>
            <consortium name="US DOE Joint Genome Institute (JGI-PGF)"/>
            <person name="Lucas S."/>
            <person name="Han J."/>
            <person name="Lapidus A."/>
            <person name="Cheng J.-F."/>
            <person name="Goodwin L."/>
            <person name="Pitluck S."/>
            <person name="Peters L."/>
            <person name="Land M.L."/>
            <person name="Hauser L."/>
            <person name="Sieprawska-Lupa M."/>
            <person name="Takai K."/>
            <person name="Miyazaki J."/>
            <person name="Whitman W."/>
            <person name="Woyke T.J."/>
        </authorList>
    </citation>
    <scope>NUCLEOTIDE SEQUENCE [LARGE SCALE GENOMIC DNA]</scope>
    <source>
        <strain evidence="1 2">Mc-S-70</strain>
    </source>
</reference>
<organism evidence="1 2">
    <name type="scientific">Methanotorris formicicus Mc-S-70</name>
    <dbReference type="NCBI Taxonomy" id="647171"/>
    <lineage>
        <taxon>Archaea</taxon>
        <taxon>Methanobacteriati</taxon>
        <taxon>Methanobacteriota</taxon>
        <taxon>Methanomada group</taxon>
        <taxon>Methanococci</taxon>
        <taxon>Methanococcales</taxon>
        <taxon>Methanocaldococcaceae</taxon>
        <taxon>Methanotorris</taxon>
    </lineage>
</organism>
<comment type="caution">
    <text evidence="1">The sequence shown here is derived from an EMBL/GenBank/DDBJ whole genome shotgun (WGS) entry which is preliminary data.</text>
</comment>
<accession>H1L113</accession>
<sequence length="497" mass="58545">MKVWITTIGSSPYAVFSTLWFAVVKDSFIPNKIYLLWNNKVEKNKETLKNYIETLSKAYNINIQINEDYKVNEEDFKTFANALKEIIIKEKKEGNEIAIDMTPGRKFMSAFSMFAGLEGVSDGKNKYKCDRVYYLHLRDMGYINYPLFLIPLSLQELHEMKSELTNTKISREILNIEGKSSLKVNRKEIMVILNCYFLKGRYKFEVKVENQKIVEFILWGNKNKATIEIFNKNLNFSDFVGNPKDLKSVLNASGICELRFTMDWEKWFNEEEFFGYLWNKLKEKKTYYITFDTNALINQIPQRFIDFIEKQREKISPNFLISQCVIKEITDERGFKIKDTPDSDYLNQPSPKDRLFKLGLSQLKLLREKNAITFNYDGKWDNDIKDSFVEFLGNKKGELLIITSDKNFFHNLSYLDDIIPIYANFRNIKKEVRWENIRDFLYVSSVVFGKIDVKYIGEISSVWRGKNPIEWDNEIISVKGIDNNTKKVIEVLKKIVQ</sequence>
<name>H1L113_9EURY</name>
<dbReference type="Gene3D" id="3.40.50.10770">
    <property type="entry name" value="Hypothetical protein VC1899 like domain (Restriction endonuclease-like)"/>
    <property type="match status" value="1"/>
</dbReference>
<dbReference type="PATRIC" id="fig|647171.4.peg.1678"/>
<keyword evidence="2" id="KW-1185">Reference proteome</keyword>